<dbReference type="PANTHER" id="PTHR43537">
    <property type="entry name" value="TRANSCRIPTIONAL REGULATOR, GNTR FAMILY"/>
    <property type="match status" value="1"/>
</dbReference>
<evidence type="ECO:0000256" key="6">
    <source>
        <dbReference type="ARBA" id="ARBA00039592"/>
    </source>
</evidence>
<evidence type="ECO:0000256" key="3">
    <source>
        <dbReference type="ARBA" id="ARBA00023125"/>
    </source>
</evidence>
<comment type="function">
    <text evidence="5">Transcriptional repressor for the pyruvate dehydrogenase complex genes aceEF and lpd.</text>
</comment>
<evidence type="ECO:0000259" key="7">
    <source>
        <dbReference type="PROSITE" id="PS50949"/>
    </source>
</evidence>
<keyword evidence="2" id="KW-0805">Transcription regulation</keyword>
<feature type="domain" description="HTH gntR-type" evidence="7">
    <location>
        <begin position="47"/>
        <end position="115"/>
    </location>
</feature>
<gene>
    <name evidence="8" type="ORF">B5V00_12470</name>
</gene>
<dbReference type="STRING" id="1969733.B5V00_12470"/>
<evidence type="ECO:0000256" key="1">
    <source>
        <dbReference type="ARBA" id="ARBA00022491"/>
    </source>
</evidence>
<dbReference type="InterPro" id="IPR008920">
    <property type="entry name" value="TF_FadR/GntR_C"/>
</dbReference>
<dbReference type="InterPro" id="IPR036390">
    <property type="entry name" value="WH_DNA-bd_sf"/>
</dbReference>
<accession>A0A1X0XZK4</accession>
<dbReference type="Gene3D" id="1.10.10.10">
    <property type="entry name" value="Winged helix-like DNA-binding domain superfamily/Winged helix DNA-binding domain"/>
    <property type="match status" value="1"/>
</dbReference>
<dbReference type="EMBL" id="NAAD01000016">
    <property type="protein sequence ID" value="ORJ58268.1"/>
    <property type="molecule type" value="Genomic_DNA"/>
</dbReference>
<evidence type="ECO:0000256" key="5">
    <source>
        <dbReference type="ARBA" id="ARBA00037357"/>
    </source>
</evidence>
<reference evidence="8 9" key="1">
    <citation type="submission" date="2017-03" db="EMBL/GenBank/DDBJ databases">
        <title>Genome sequence of Geothermobacter sp. EPR-M, Deep-Sea Iron Reducer.</title>
        <authorList>
            <person name="Tully B."/>
            <person name="Savalia P."/>
            <person name="Abuyen K."/>
            <person name="Baughan C."/>
            <person name="Romero E."/>
            <person name="Ronkowski C."/>
            <person name="Torres B."/>
            <person name="Tremblay J."/>
            <person name="Trujillo A."/>
            <person name="Tyler M."/>
            <person name="Perez-Rodriguez I."/>
            <person name="Amend J."/>
        </authorList>
    </citation>
    <scope>NUCLEOTIDE SEQUENCE [LARGE SCALE GENOMIC DNA]</scope>
    <source>
        <strain evidence="8 9">EPR-M</strain>
    </source>
</reference>
<dbReference type="Pfam" id="PF07729">
    <property type="entry name" value="FCD"/>
    <property type="match status" value="1"/>
</dbReference>
<sequence>MNDSFIGHGSRHGAACLLLLSVLKNWSYQFTPWSNGMTNVFKPIRPKKISEEIVEQIRTLISEGELKPGERVPSERELASLLGVSRPSVREAIMVLEAMGLVESRQGGGTFVLSLTEATMADPLTSMVEKNPKMLYSLAEVRMGLETWSAYLAAERATPEDIARLDDLYQEMKRQASNGGWKPDIDARFHYAITAAAHNTIQLHVLNTIQELFHTTIMVALMEFYQKEGYIDLLMKHHLEILEAIRAHQPERAREAMRIHLELVMDKMRQLEEDDQLLG</sequence>
<dbReference type="OrthoDB" id="5343675at2"/>
<dbReference type="SUPFAM" id="SSF48008">
    <property type="entry name" value="GntR ligand-binding domain-like"/>
    <property type="match status" value="1"/>
</dbReference>
<dbReference type="AlphaFoldDB" id="A0A1X0XZK4"/>
<keyword evidence="3" id="KW-0238">DNA-binding</keyword>
<comment type="caution">
    <text evidence="8">The sequence shown here is derived from an EMBL/GenBank/DDBJ whole genome shotgun (WGS) entry which is preliminary data.</text>
</comment>
<dbReference type="CDD" id="cd07377">
    <property type="entry name" value="WHTH_GntR"/>
    <property type="match status" value="1"/>
</dbReference>
<dbReference type="PANTHER" id="PTHR43537:SF34">
    <property type="entry name" value="PYRUVATE DEHYDROGENASE COMPLEX REPRESSOR"/>
    <property type="match status" value="1"/>
</dbReference>
<dbReference type="Gene3D" id="1.20.120.530">
    <property type="entry name" value="GntR ligand-binding domain-like"/>
    <property type="match status" value="1"/>
</dbReference>
<dbReference type="SMART" id="SM00895">
    <property type="entry name" value="FCD"/>
    <property type="match status" value="1"/>
</dbReference>
<dbReference type="SMART" id="SM00345">
    <property type="entry name" value="HTH_GNTR"/>
    <property type="match status" value="1"/>
</dbReference>
<dbReference type="InterPro" id="IPR036388">
    <property type="entry name" value="WH-like_DNA-bd_sf"/>
</dbReference>
<keyword evidence="1" id="KW-0678">Repressor</keyword>
<dbReference type="Proteomes" id="UP000193136">
    <property type="component" value="Unassembled WGS sequence"/>
</dbReference>
<organism evidence="8 9">
    <name type="scientific">Geothermobacter hydrogeniphilus</name>
    <dbReference type="NCBI Taxonomy" id="1969733"/>
    <lineage>
        <taxon>Bacteria</taxon>
        <taxon>Pseudomonadati</taxon>
        <taxon>Thermodesulfobacteriota</taxon>
        <taxon>Desulfuromonadia</taxon>
        <taxon>Desulfuromonadales</taxon>
        <taxon>Geothermobacteraceae</taxon>
        <taxon>Geothermobacter</taxon>
    </lineage>
</organism>
<evidence type="ECO:0000256" key="2">
    <source>
        <dbReference type="ARBA" id="ARBA00023015"/>
    </source>
</evidence>
<dbReference type="PROSITE" id="PS50949">
    <property type="entry name" value="HTH_GNTR"/>
    <property type="match status" value="1"/>
</dbReference>
<dbReference type="Pfam" id="PF00392">
    <property type="entry name" value="GntR"/>
    <property type="match status" value="1"/>
</dbReference>
<evidence type="ECO:0000313" key="8">
    <source>
        <dbReference type="EMBL" id="ORJ58268.1"/>
    </source>
</evidence>
<evidence type="ECO:0000313" key="9">
    <source>
        <dbReference type="Proteomes" id="UP000193136"/>
    </source>
</evidence>
<keyword evidence="9" id="KW-1185">Reference proteome</keyword>
<evidence type="ECO:0000256" key="4">
    <source>
        <dbReference type="ARBA" id="ARBA00023163"/>
    </source>
</evidence>
<dbReference type="InterPro" id="IPR011711">
    <property type="entry name" value="GntR_C"/>
</dbReference>
<dbReference type="SUPFAM" id="SSF46785">
    <property type="entry name" value="Winged helix' DNA-binding domain"/>
    <property type="match status" value="1"/>
</dbReference>
<proteinExistence type="predicted"/>
<protein>
    <recommendedName>
        <fullName evidence="6">Pyruvate dehydrogenase complex repressor</fullName>
    </recommendedName>
</protein>
<dbReference type="PRINTS" id="PR00035">
    <property type="entry name" value="HTHGNTR"/>
</dbReference>
<dbReference type="GO" id="GO:0003677">
    <property type="term" value="F:DNA binding"/>
    <property type="evidence" value="ECO:0007669"/>
    <property type="project" value="UniProtKB-KW"/>
</dbReference>
<keyword evidence="4" id="KW-0804">Transcription</keyword>
<name>A0A1X0XZK4_9BACT</name>
<dbReference type="GO" id="GO:0003700">
    <property type="term" value="F:DNA-binding transcription factor activity"/>
    <property type="evidence" value="ECO:0007669"/>
    <property type="project" value="InterPro"/>
</dbReference>
<dbReference type="InterPro" id="IPR000524">
    <property type="entry name" value="Tscrpt_reg_HTH_GntR"/>
</dbReference>